<accession>A0A1U7D6U3</accession>
<keyword evidence="2" id="KW-1185">Reference proteome</keyword>
<reference evidence="1 2" key="1">
    <citation type="submission" date="2016-03" db="EMBL/GenBank/DDBJ databases">
        <title>Deep-sea bacteria in the southern Pacific.</title>
        <authorList>
            <person name="Tang K."/>
        </authorList>
    </citation>
    <scope>NUCLEOTIDE SEQUENCE [LARGE SCALE GENOMIC DNA]</scope>
    <source>
        <strain evidence="1 2">JLT2016</strain>
    </source>
</reference>
<organism evidence="1 2">
    <name type="scientific">Salipiger profundus</name>
    <dbReference type="NCBI Taxonomy" id="1229727"/>
    <lineage>
        <taxon>Bacteria</taxon>
        <taxon>Pseudomonadati</taxon>
        <taxon>Pseudomonadota</taxon>
        <taxon>Alphaproteobacteria</taxon>
        <taxon>Rhodobacterales</taxon>
        <taxon>Roseobacteraceae</taxon>
        <taxon>Salipiger</taxon>
    </lineage>
</organism>
<proteinExistence type="predicted"/>
<dbReference type="EMBL" id="CP014796">
    <property type="protein sequence ID" value="APX23780.1"/>
    <property type="molecule type" value="Genomic_DNA"/>
</dbReference>
<evidence type="ECO:0008006" key="3">
    <source>
        <dbReference type="Google" id="ProtNLM"/>
    </source>
</evidence>
<dbReference type="STRING" id="1229727.Ga0080559_TMP2984"/>
<gene>
    <name evidence="1" type="ORF">Ga0080559_TMP2984</name>
</gene>
<protein>
    <recommendedName>
        <fullName evidence="3">DUF1127 domain-containing protein</fullName>
    </recommendedName>
</protein>
<sequence length="64" mass="7324">MACFDLRPADPLLLRLARLLETPFARRQRQLAARVADLRALSDDELARLGLRRDQILGHVFGVR</sequence>
<dbReference type="KEGG" id="tpro:Ga0080559_TMP2984"/>
<dbReference type="Proteomes" id="UP000186559">
    <property type="component" value="Chromosome"/>
</dbReference>
<dbReference type="AlphaFoldDB" id="A0A1U7D6U3"/>
<evidence type="ECO:0000313" key="2">
    <source>
        <dbReference type="Proteomes" id="UP000186559"/>
    </source>
</evidence>
<evidence type="ECO:0000313" key="1">
    <source>
        <dbReference type="EMBL" id="APX23780.1"/>
    </source>
</evidence>
<name>A0A1U7D6U3_9RHOB</name>